<proteinExistence type="predicted"/>
<evidence type="ECO:0000313" key="2">
    <source>
        <dbReference type="Proteomes" id="UP001314181"/>
    </source>
</evidence>
<dbReference type="Proteomes" id="UP001314181">
    <property type="component" value="Unassembled WGS sequence"/>
</dbReference>
<dbReference type="RefSeq" id="WP_338364668.1">
    <property type="nucleotide sequence ID" value="NZ_CAWVOK010000031.1"/>
</dbReference>
<organism evidence="1 2">
    <name type="scientific">Candidatus Xenohaliotis californiensis</name>
    <dbReference type="NCBI Taxonomy" id="84677"/>
    <lineage>
        <taxon>Bacteria</taxon>
        <taxon>Pseudomonadati</taxon>
        <taxon>Pseudomonadota</taxon>
        <taxon>Alphaproteobacteria</taxon>
        <taxon>Rickettsiales</taxon>
        <taxon>Anaplasmataceae</taxon>
        <taxon>Candidatus Xenohaliotis</taxon>
    </lineage>
</organism>
<keyword evidence="2" id="KW-1185">Reference proteome</keyword>
<reference evidence="1 2" key="1">
    <citation type="submission" date="2024-01" db="EMBL/GenBank/DDBJ databases">
        <authorList>
            <person name="Kunselman E."/>
        </authorList>
    </citation>
    <scope>NUCLEOTIDE SEQUENCE [LARGE SCALE GENOMIC DNA]</scope>
    <source>
        <strain evidence="1">2 abalone samples</strain>
    </source>
</reference>
<dbReference type="EMBL" id="CAWVOK010000031">
    <property type="protein sequence ID" value="CAK8163450.1"/>
    <property type="molecule type" value="Genomic_DNA"/>
</dbReference>
<protein>
    <submittedName>
        <fullName evidence="1">Uncharacterized protein</fullName>
    </submittedName>
</protein>
<gene>
    <name evidence="1" type="ORF">CAXC1_50009</name>
</gene>
<name>A0ABP0EXJ2_9RICK</name>
<sequence length="98" mass="11177">MHEAVKKKSFIGALANSGSLPAAIIRSTQNNKRCYFVVLFRNQSNMEKINKDAKLHNKPMNLTDYGLIIAKGYGENPTDEDKKKIWDQYGIDIKKLFT</sequence>
<comment type="caution">
    <text evidence="1">The sequence shown here is derived from an EMBL/GenBank/DDBJ whole genome shotgun (WGS) entry which is preliminary data.</text>
</comment>
<accession>A0ABP0EXJ2</accession>
<evidence type="ECO:0000313" key="1">
    <source>
        <dbReference type="EMBL" id="CAK8163450.1"/>
    </source>
</evidence>